<sequence>MSETGARGIAVGRDGWLFWVGRTNELVDLYADSPASRRLLRRWVRLVETRVRRTRALGATYVHAIVPEKIAIHADTLDRPFPNLADPPGLRLGRLLSSGTEARLVDLYEPLQAARAEGPVYLQTDTHWNHRGYIAAYQALCAALGVTPAGHVLEATGETARFVFDLGGKLKPPVDEAYFAHAFQRRAQRSEANALVQLRETGRVAGRGGFFVGSRAVMRNPEAADPRRVVLFGDSYVFDQGPRLTAMLAESFREVHAIWSAEIDWAYVATVKPDLVVYEIAERFLRRVPTDRFSVDAFAERRVRRELNPTLIDRLRARLRLR</sequence>
<dbReference type="AlphaFoldDB" id="A0AAJ1TMX8"/>
<dbReference type="Proteomes" id="UP001223420">
    <property type="component" value="Unassembled WGS sequence"/>
</dbReference>
<evidence type="ECO:0000313" key="8">
    <source>
        <dbReference type="EMBL" id="MDQ0541764.1"/>
    </source>
</evidence>
<dbReference type="RefSeq" id="WP_230364837.1">
    <property type="nucleotide sequence ID" value="NZ_JAJALK010000001.1"/>
</dbReference>
<proteinExistence type="predicted"/>
<accession>A0AAJ1TMX8</accession>
<dbReference type="CDD" id="cd14440">
    <property type="entry name" value="AlgX_N_like_3"/>
    <property type="match status" value="1"/>
</dbReference>
<gene>
    <name evidence="8" type="ORF">QO001_000672</name>
</gene>
<comment type="subcellular location">
    <subcellularLocation>
        <location evidence="1">Periplasm</location>
    </subcellularLocation>
</comment>
<evidence type="ECO:0000256" key="1">
    <source>
        <dbReference type="ARBA" id="ARBA00004418"/>
    </source>
</evidence>
<protein>
    <recommendedName>
        <fullName evidence="7">AlgX/AlgJ SGNH hydrolase-like domain-containing protein</fullName>
    </recommendedName>
</protein>
<evidence type="ECO:0000256" key="5">
    <source>
        <dbReference type="ARBA" id="ARBA00022764"/>
    </source>
</evidence>
<name>A0AAJ1TMX8_9HYPH</name>
<keyword evidence="6" id="KW-0016">Alginate biosynthesis</keyword>
<keyword evidence="4" id="KW-0732">Signal</keyword>
<organism evidence="8 9">
    <name type="scientific">Methylobacterium brachiatum</name>
    <dbReference type="NCBI Taxonomy" id="269660"/>
    <lineage>
        <taxon>Bacteria</taxon>
        <taxon>Pseudomonadati</taxon>
        <taxon>Pseudomonadota</taxon>
        <taxon>Alphaproteobacteria</taxon>
        <taxon>Hyphomicrobiales</taxon>
        <taxon>Methylobacteriaceae</taxon>
        <taxon>Methylobacterium</taxon>
    </lineage>
</organism>
<evidence type="ECO:0000256" key="4">
    <source>
        <dbReference type="ARBA" id="ARBA00022729"/>
    </source>
</evidence>
<feature type="domain" description="AlgX/AlgJ SGNH hydrolase-like" evidence="7">
    <location>
        <begin position="10"/>
        <end position="256"/>
    </location>
</feature>
<keyword evidence="5" id="KW-0574">Periplasm</keyword>
<dbReference type="GO" id="GO:0016740">
    <property type="term" value="F:transferase activity"/>
    <property type="evidence" value="ECO:0007669"/>
    <property type="project" value="UniProtKB-KW"/>
</dbReference>
<evidence type="ECO:0000256" key="2">
    <source>
        <dbReference type="ARBA" id="ARBA00005182"/>
    </source>
</evidence>
<reference evidence="8" key="1">
    <citation type="submission" date="2023-07" db="EMBL/GenBank/DDBJ databases">
        <title>Genomic Encyclopedia of Type Strains, Phase IV (KMG-IV): sequencing the most valuable type-strain genomes for metagenomic binning, comparative biology and taxonomic classification.</title>
        <authorList>
            <person name="Goeker M."/>
        </authorList>
    </citation>
    <scope>NUCLEOTIDE SEQUENCE</scope>
    <source>
        <strain evidence="8">DSM 19569</strain>
    </source>
</reference>
<evidence type="ECO:0000313" key="9">
    <source>
        <dbReference type="Proteomes" id="UP001223420"/>
    </source>
</evidence>
<comment type="pathway">
    <text evidence="2">Glycan biosynthesis; alginate biosynthesis.</text>
</comment>
<dbReference type="InterPro" id="IPR031811">
    <property type="entry name" value="ALGX/ALGJ_SGNH-like"/>
</dbReference>
<dbReference type="GO" id="GO:0042121">
    <property type="term" value="P:alginic acid biosynthetic process"/>
    <property type="evidence" value="ECO:0007669"/>
    <property type="project" value="UniProtKB-KW"/>
</dbReference>
<comment type="caution">
    <text evidence="8">The sequence shown here is derived from an EMBL/GenBank/DDBJ whole genome shotgun (WGS) entry which is preliminary data.</text>
</comment>
<dbReference type="GO" id="GO:0042597">
    <property type="term" value="C:periplasmic space"/>
    <property type="evidence" value="ECO:0007669"/>
    <property type="project" value="UniProtKB-SubCell"/>
</dbReference>
<evidence type="ECO:0000256" key="3">
    <source>
        <dbReference type="ARBA" id="ARBA00022679"/>
    </source>
</evidence>
<keyword evidence="3" id="KW-0808">Transferase</keyword>
<dbReference type="Pfam" id="PF16822">
    <property type="entry name" value="ALGX"/>
    <property type="match status" value="1"/>
</dbReference>
<evidence type="ECO:0000259" key="7">
    <source>
        <dbReference type="Pfam" id="PF16822"/>
    </source>
</evidence>
<dbReference type="EMBL" id="JAUSWL010000001">
    <property type="protein sequence ID" value="MDQ0541764.1"/>
    <property type="molecule type" value="Genomic_DNA"/>
</dbReference>
<evidence type="ECO:0000256" key="6">
    <source>
        <dbReference type="ARBA" id="ARBA00022841"/>
    </source>
</evidence>